<name>A0A2I1EDU9_9GLOM</name>
<evidence type="ECO:0000313" key="2">
    <source>
        <dbReference type="EMBL" id="PKC69576.1"/>
    </source>
</evidence>
<dbReference type="InterPro" id="IPR023799">
    <property type="entry name" value="RbfA_dom_sf"/>
</dbReference>
<sequence length="241" mass="28275">MMRTFINNQNHTLFKKILKPRSIIISRFLTIKSINQNDKDISSQTEDEYNEILKTHQIPGRYLHYFKKNGRQLKKESQFGDEAITKISARKLRSGHTVTDVKESNNEDNVDSLLSFKGFSRAQQNIAQRLSRAIIKCNDDVPHNHLTSTFVRIMNIDVSPELNFARVWWKPDPQKGINKSKIDNTMNKYSTKYRNILQRAMHMRNPPKIIFLRYDEALGNINELLDKIEEELKVKDNEVDN</sequence>
<dbReference type="Gene3D" id="3.30.300.20">
    <property type="match status" value="1"/>
</dbReference>
<proteinExistence type="predicted"/>
<dbReference type="AlphaFoldDB" id="A0A2I1EDU9"/>
<dbReference type="VEuPathDB" id="FungiDB:RhiirFUN_006670"/>
<reference evidence="2 3" key="2">
    <citation type="submission" date="2017-10" db="EMBL/GenBank/DDBJ databases">
        <title>Genome analyses suggest a sexual origin of heterokaryosis in a supposedly ancient asexual fungus.</title>
        <authorList>
            <person name="Corradi N."/>
            <person name="Sedzielewska K."/>
            <person name="Noel J."/>
            <person name="Charron P."/>
            <person name="Farinelli L."/>
            <person name="Marton T."/>
            <person name="Kruger M."/>
            <person name="Pelin A."/>
            <person name="Brachmann A."/>
            <person name="Corradi N."/>
        </authorList>
    </citation>
    <scope>NUCLEOTIDE SEQUENCE [LARGE SCALE GENOMIC DNA]</scope>
    <source>
        <strain evidence="2 3">A1</strain>
    </source>
</reference>
<reference evidence="1" key="3">
    <citation type="submission" date="2020-05" db="EMBL/GenBank/DDBJ databases">
        <authorList>
            <person name="Rincon C."/>
            <person name="Sanders R I."/>
            <person name="Robbins C."/>
            <person name="Chaturvedi A."/>
        </authorList>
    </citation>
    <scope>NUCLEOTIDE SEQUENCE</scope>
    <source>
        <strain evidence="1">CHB12</strain>
    </source>
</reference>
<accession>A0A2I1EDU9</accession>
<protein>
    <recommendedName>
        <fullName evidence="5">Ribosome-binding factor A</fullName>
    </recommendedName>
</protein>
<evidence type="ECO:0000313" key="4">
    <source>
        <dbReference type="Proteomes" id="UP000684084"/>
    </source>
</evidence>
<organism evidence="1 4">
    <name type="scientific">Rhizophagus irregularis</name>
    <dbReference type="NCBI Taxonomy" id="588596"/>
    <lineage>
        <taxon>Eukaryota</taxon>
        <taxon>Fungi</taxon>
        <taxon>Fungi incertae sedis</taxon>
        <taxon>Mucoromycota</taxon>
        <taxon>Glomeromycotina</taxon>
        <taxon>Glomeromycetes</taxon>
        <taxon>Glomerales</taxon>
        <taxon>Glomeraceae</taxon>
        <taxon>Rhizophagus</taxon>
    </lineage>
</organism>
<reference evidence="2 3" key="1">
    <citation type="submission" date="2017-10" db="EMBL/GenBank/DDBJ databases">
        <title>Extensive intraspecific genome diversity in a model arbuscular mycorrhizal fungus.</title>
        <authorList>
            <person name="Chen E.C.H."/>
            <person name="Morin E."/>
            <person name="Baudet D."/>
            <person name="Noel J."/>
            <person name="Ndikumana S."/>
            <person name="Charron P."/>
            <person name="St-Onge C."/>
            <person name="Giorgi J."/>
            <person name="Grigoriev I.V."/>
            <person name="Roux C."/>
            <person name="Martin F.M."/>
            <person name="Corradi N."/>
        </authorList>
    </citation>
    <scope>NUCLEOTIDE SEQUENCE [LARGE SCALE GENOMIC DNA]</scope>
    <source>
        <strain evidence="2 3">A1</strain>
    </source>
</reference>
<dbReference type="Proteomes" id="UP000232688">
    <property type="component" value="Unassembled WGS sequence"/>
</dbReference>
<evidence type="ECO:0000313" key="3">
    <source>
        <dbReference type="Proteomes" id="UP000232688"/>
    </source>
</evidence>
<dbReference type="SMR" id="A0A2I1EDU9"/>
<dbReference type="OrthoDB" id="2375228at2759"/>
<evidence type="ECO:0008006" key="5">
    <source>
        <dbReference type="Google" id="ProtNLM"/>
    </source>
</evidence>
<dbReference type="InterPro" id="IPR015946">
    <property type="entry name" value="KH_dom-like_a/b"/>
</dbReference>
<comment type="caution">
    <text evidence="1">The sequence shown here is derived from an EMBL/GenBank/DDBJ whole genome shotgun (WGS) entry which is preliminary data.</text>
</comment>
<dbReference type="VEuPathDB" id="FungiDB:RhiirA1_504145"/>
<dbReference type="SUPFAM" id="SSF89919">
    <property type="entry name" value="Ribosome-binding factor A, RbfA"/>
    <property type="match status" value="1"/>
</dbReference>
<dbReference type="EMBL" id="LLXH01000271">
    <property type="protein sequence ID" value="PKC69576.1"/>
    <property type="molecule type" value="Genomic_DNA"/>
</dbReference>
<gene>
    <name evidence="1" type="ORF">CHRIB12_LOCUS19730</name>
    <name evidence="2" type="ORF">RhiirA1_504145</name>
</gene>
<dbReference type="EMBL" id="CAGKOT010000056">
    <property type="protein sequence ID" value="CAB5386518.1"/>
    <property type="molecule type" value="Genomic_DNA"/>
</dbReference>
<dbReference type="VEuPathDB" id="FungiDB:FUN_004509"/>
<dbReference type="Proteomes" id="UP000684084">
    <property type="component" value="Unassembled WGS sequence"/>
</dbReference>
<evidence type="ECO:0000313" key="1">
    <source>
        <dbReference type="EMBL" id="CAB5386518.1"/>
    </source>
</evidence>